<dbReference type="Proteomes" id="UP000198963">
    <property type="component" value="Chromosome I"/>
</dbReference>
<name>A0A1H1V6C2_9FLAO</name>
<dbReference type="PANTHER" id="PTHR43179">
    <property type="entry name" value="RHAMNOSYLTRANSFERASE WBBL"/>
    <property type="match status" value="1"/>
</dbReference>
<dbReference type="Pfam" id="PF00535">
    <property type="entry name" value="Glycos_transf_2"/>
    <property type="match status" value="1"/>
</dbReference>
<dbReference type="InterPro" id="IPR001173">
    <property type="entry name" value="Glyco_trans_2-like"/>
</dbReference>
<reference evidence="2 3" key="1">
    <citation type="submission" date="2016-10" db="EMBL/GenBank/DDBJ databases">
        <authorList>
            <person name="Varghese N."/>
            <person name="Submissions S."/>
        </authorList>
    </citation>
    <scope>NUCLEOTIDE SEQUENCE [LARGE SCALE GENOMIC DNA]</scope>
    <source>
        <strain evidence="2 3">RHA_55</strain>
    </source>
</reference>
<proteinExistence type="predicted"/>
<dbReference type="AlphaFoldDB" id="A0A1H1V6C2"/>
<feature type="domain" description="Glycosyltransferase 2-like" evidence="1">
    <location>
        <begin position="4"/>
        <end position="145"/>
    </location>
</feature>
<gene>
    <name evidence="2" type="ORF">SAMN04489797_2462</name>
</gene>
<dbReference type="RefSeq" id="WP_092446975.1">
    <property type="nucleotide sequence ID" value="NZ_JBLXAG010000005.1"/>
</dbReference>
<sequence>MKLSVIILNYNVRYFLELCLKSVEAAITDIDAEIIVVDNNSPDDSCAMVKNLFPSVKLIENKENSGFSKGNNIGVVEAKGEYLCILNPDTVVAEDTFTKLIQFADTKPNVGIVGCQLVDGKGLFLPESKRHIPTPKVSLKKILGKTNDYYANNVGITDVGKVDILVGAFMWLKKDVYNAVGGFDEEYFMYGEDIDLSYKIVKAGFDNYYFGNTTVIHFKGESTLKDAQYAKRFYGAMQIFYKKHFKQNPVFNIVVWFGIKIAQLIRKRPVEVKVSSHKSYVYTHDADETLLKHLQQPIDIETKIKDNVEQNSMLVYDFNTLKAKNVIADMKKKSQRENIVFRFIPKSSKFIIGSDSASNRGEVQHF</sequence>
<evidence type="ECO:0000313" key="3">
    <source>
        <dbReference type="Proteomes" id="UP000198963"/>
    </source>
</evidence>
<keyword evidence="3" id="KW-1185">Reference proteome</keyword>
<dbReference type="STRING" id="1249933.SAMN04489797_2462"/>
<dbReference type="Gene3D" id="3.90.550.10">
    <property type="entry name" value="Spore Coat Polysaccharide Biosynthesis Protein SpsA, Chain A"/>
    <property type="match status" value="1"/>
</dbReference>
<organism evidence="2 3">
    <name type="scientific">Winogradskyella sediminis</name>
    <dbReference type="NCBI Taxonomy" id="1382466"/>
    <lineage>
        <taxon>Bacteria</taxon>
        <taxon>Pseudomonadati</taxon>
        <taxon>Bacteroidota</taxon>
        <taxon>Flavobacteriia</taxon>
        <taxon>Flavobacteriales</taxon>
        <taxon>Flavobacteriaceae</taxon>
        <taxon>Winogradskyella</taxon>
    </lineage>
</organism>
<evidence type="ECO:0000313" key="2">
    <source>
        <dbReference type="EMBL" id="SDS80307.1"/>
    </source>
</evidence>
<protein>
    <submittedName>
        <fullName evidence="2">Glycosyltransferase, GT2 family</fullName>
    </submittedName>
</protein>
<dbReference type="InterPro" id="IPR029044">
    <property type="entry name" value="Nucleotide-diphossugar_trans"/>
</dbReference>
<dbReference type="PANTHER" id="PTHR43179:SF7">
    <property type="entry name" value="RHAMNOSYLTRANSFERASE WBBL"/>
    <property type="match status" value="1"/>
</dbReference>
<dbReference type="CDD" id="cd04186">
    <property type="entry name" value="GT_2_like_c"/>
    <property type="match status" value="1"/>
</dbReference>
<dbReference type="SUPFAM" id="SSF53448">
    <property type="entry name" value="Nucleotide-diphospho-sugar transferases"/>
    <property type="match status" value="1"/>
</dbReference>
<dbReference type="EMBL" id="LT629774">
    <property type="protein sequence ID" value="SDS80307.1"/>
    <property type="molecule type" value="Genomic_DNA"/>
</dbReference>
<evidence type="ECO:0000259" key="1">
    <source>
        <dbReference type="Pfam" id="PF00535"/>
    </source>
</evidence>
<keyword evidence="2" id="KW-0808">Transferase</keyword>
<dbReference type="GO" id="GO:0016740">
    <property type="term" value="F:transferase activity"/>
    <property type="evidence" value="ECO:0007669"/>
    <property type="project" value="UniProtKB-KW"/>
</dbReference>
<accession>A0A1H1V6C2</accession>